<sequence>MPQFKFNTISRTDIENSLAGAQMIYAIDYDGPEKLLVTGCARSGKTTVSLMRAGSV</sequence>
<proteinExistence type="predicted"/>
<gene>
    <name evidence="1" type="ORF">GCM10022289_44790</name>
</gene>
<dbReference type="Proteomes" id="UP001501772">
    <property type="component" value="Unassembled WGS sequence"/>
</dbReference>
<accession>A0ABP8BPZ3</accession>
<keyword evidence="2" id="KW-1185">Reference proteome</keyword>
<organism evidence="1 2">
    <name type="scientific">Pedobacter jeongneungensis</name>
    <dbReference type="NCBI Taxonomy" id="947309"/>
    <lineage>
        <taxon>Bacteria</taxon>
        <taxon>Pseudomonadati</taxon>
        <taxon>Bacteroidota</taxon>
        <taxon>Sphingobacteriia</taxon>
        <taxon>Sphingobacteriales</taxon>
        <taxon>Sphingobacteriaceae</taxon>
        <taxon>Pedobacter</taxon>
    </lineage>
</organism>
<comment type="caution">
    <text evidence="1">The sequence shown here is derived from an EMBL/GenBank/DDBJ whole genome shotgun (WGS) entry which is preliminary data.</text>
</comment>
<evidence type="ECO:0000313" key="2">
    <source>
        <dbReference type="Proteomes" id="UP001501772"/>
    </source>
</evidence>
<evidence type="ECO:0000313" key="1">
    <source>
        <dbReference type="EMBL" id="GAA4213100.1"/>
    </source>
</evidence>
<name>A0ABP8BPZ3_9SPHI</name>
<dbReference type="EMBL" id="BAABBY010000015">
    <property type="protein sequence ID" value="GAA4213100.1"/>
    <property type="molecule type" value="Genomic_DNA"/>
</dbReference>
<reference evidence="2" key="1">
    <citation type="journal article" date="2019" name="Int. J. Syst. Evol. Microbiol.">
        <title>The Global Catalogue of Microorganisms (GCM) 10K type strain sequencing project: providing services to taxonomists for standard genome sequencing and annotation.</title>
        <authorList>
            <consortium name="The Broad Institute Genomics Platform"/>
            <consortium name="The Broad Institute Genome Sequencing Center for Infectious Disease"/>
            <person name="Wu L."/>
            <person name="Ma J."/>
        </authorList>
    </citation>
    <scope>NUCLEOTIDE SEQUENCE [LARGE SCALE GENOMIC DNA]</scope>
    <source>
        <strain evidence="2">JCM 17626</strain>
    </source>
</reference>
<protein>
    <submittedName>
        <fullName evidence="1">Uncharacterized protein</fullName>
    </submittedName>
</protein>
<dbReference type="RefSeq" id="WP_344853656.1">
    <property type="nucleotide sequence ID" value="NZ_BAABBY010000015.1"/>
</dbReference>